<accession>X6M3U9</accession>
<dbReference type="EMBL" id="ASPP01024864">
    <property type="protein sequence ID" value="ETO08604.1"/>
    <property type="molecule type" value="Genomic_DNA"/>
</dbReference>
<sequence length="182" mass="20533">MGLGMGMAGKEGKESMDQSELMDILQNIKSVLDIQENNQDPFSVCSKVDDKLSLQLQTTHSSPTSIKINHPRCKLLKFQTNKKKKTIEDTKSKIETYGNEEQIQLETGLDMIETDNKTKKQAALEDIESLKDQTADKTKIENVTEEKISETTKTDSNTDGTSTDNTNQVLLVFFFHTIKKKK</sequence>
<feature type="region of interest" description="Disordered" evidence="1">
    <location>
        <begin position="134"/>
        <end position="164"/>
    </location>
</feature>
<evidence type="ECO:0000256" key="1">
    <source>
        <dbReference type="SAM" id="MobiDB-lite"/>
    </source>
</evidence>
<evidence type="ECO:0000313" key="2">
    <source>
        <dbReference type="EMBL" id="ETO08604.1"/>
    </source>
</evidence>
<gene>
    <name evidence="2" type="ORF">RFI_28783</name>
</gene>
<comment type="caution">
    <text evidence="2">The sequence shown here is derived from an EMBL/GenBank/DDBJ whole genome shotgun (WGS) entry which is preliminary data.</text>
</comment>
<name>X6M3U9_RETFI</name>
<dbReference type="AlphaFoldDB" id="X6M3U9"/>
<organism evidence="2 3">
    <name type="scientific">Reticulomyxa filosa</name>
    <dbReference type="NCBI Taxonomy" id="46433"/>
    <lineage>
        <taxon>Eukaryota</taxon>
        <taxon>Sar</taxon>
        <taxon>Rhizaria</taxon>
        <taxon>Retaria</taxon>
        <taxon>Foraminifera</taxon>
        <taxon>Monothalamids</taxon>
        <taxon>Reticulomyxidae</taxon>
        <taxon>Reticulomyxa</taxon>
    </lineage>
</organism>
<feature type="compositionally biased region" description="Low complexity" evidence="1">
    <location>
        <begin position="154"/>
        <end position="164"/>
    </location>
</feature>
<evidence type="ECO:0000313" key="3">
    <source>
        <dbReference type="Proteomes" id="UP000023152"/>
    </source>
</evidence>
<reference evidence="2 3" key="1">
    <citation type="journal article" date="2013" name="Curr. Biol.">
        <title>The Genome of the Foraminiferan Reticulomyxa filosa.</title>
        <authorList>
            <person name="Glockner G."/>
            <person name="Hulsmann N."/>
            <person name="Schleicher M."/>
            <person name="Noegel A.A."/>
            <person name="Eichinger L."/>
            <person name="Gallinger C."/>
            <person name="Pawlowski J."/>
            <person name="Sierra R."/>
            <person name="Euteneuer U."/>
            <person name="Pillet L."/>
            <person name="Moustafa A."/>
            <person name="Platzer M."/>
            <person name="Groth M."/>
            <person name="Szafranski K."/>
            <person name="Schliwa M."/>
        </authorList>
    </citation>
    <scope>NUCLEOTIDE SEQUENCE [LARGE SCALE GENOMIC DNA]</scope>
</reference>
<proteinExistence type="predicted"/>
<protein>
    <submittedName>
        <fullName evidence="2">Uncharacterized protein</fullName>
    </submittedName>
</protein>
<feature type="compositionally biased region" description="Basic and acidic residues" evidence="1">
    <location>
        <begin position="134"/>
        <end position="153"/>
    </location>
</feature>
<keyword evidence="3" id="KW-1185">Reference proteome</keyword>
<dbReference type="Proteomes" id="UP000023152">
    <property type="component" value="Unassembled WGS sequence"/>
</dbReference>